<keyword evidence="1" id="KW-0472">Membrane</keyword>
<dbReference type="OrthoDB" id="390256at2"/>
<keyword evidence="1" id="KW-0812">Transmembrane</keyword>
<evidence type="ECO:0000256" key="1">
    <source>
        <dbReference type="SAM" id="Phobius"/>
    </source>
</evidence>
<keyword evidence="3" id="KW-1185">Reference proteome</keyword>
<feature type="transmembrane region" description="Helical" evidence="1">
    <location>
        <begin position="42"/>
        <end position="64"/>
    </location>
</feature>
<feature type="transmembrane region" description="Helical" evidence="1">
    <location>
        <begin position="85"/>
        <end position="106"/>
    </location>
</feature>
<accession>A0A1Y0L2D1</accession>
<name>A0A1Y0L2D1_9MOLU</name>
<feature type="transmembrane region" description="Helical" evidence="1">
    <location>
        <begin position="12"/>
        <end position="36"/>
    </location>
</feature>
<keyword evidence="1" id="KW-1133">Transmembrane helix</keyword>
<dbReference type="AlphaFoldDB" id="A0A1Y0L2D1"/>
<gene>
    <name evidence="2" type="ORF">SCLAR_v1c12030</name>
</gene>
<dbReference type="Proteomes" id="UP000231179">
    <property type="component" value="Chromosome"/>
</dbReference>
<organism evidence="2 3">
    <name type="scientific">Spiroplasma clarkii</name>
    <dbReference type="NCBI Taxonomy" id="2139"/>
    <lineage>
        <taxon>Bacteria</taxon>
        <taxon>Bacillati</taxon>
        <taxon>Mycoplasmatota</taxon>
        <taxon>Mollicutes</taxon>
        <taxon>Entomoplasmatales</taxon>
        <taxon>Spiroplasmataceae</taxon>
        <taxon>Spiroplasma</taxon>
    </lineage>
</organism>
<sequence>MLTSNQYKKDFITGGSYVLGAIWVTTIVVSIIVIGISFPFPYWWALLFVAPINVGLYVWHVVLVKRIINAINFEKDIKMLTILSFLQLLVLNIPLFAYGLIGGVFYRKTHYTL</sequence>
<evidence type="ECO:0000313" key="2">
    <source>
        <dbReference type="EMBL" id="ATX71503.1"/>
    </source>
</evidence>
<reference evidence="2 3" key="1">
    <citation type="submission" date="2017-11" db="EMBL/GenBank/DDBJ databases">
        <title>Complete genome sequence of Spiroplasma clarkii CN-5 (DSM 19994).</title>
        <authorList>
            <person name="Tsai Y.-M."/>
            <person name="Chang A."/>
            <person name="Lo W.-S."/>
            <person name="Kuo C.-H."/>
        </authorList>
    </citation>
    <scope>NUCLEOTIDE SEQUENCE [LARGE SCALE GENOMIC DNA]</scope>
    <source>
        <strain evidence="2 3">CN-5</strain>
    </source>
</reference>
<evidence type="ECO:0000313" key="3">
    <source>
        <dbReference type="Proteomes" id="UP000231179"/>
    </source>
</evidence>
<dbReference type="EMBL" id="CP024870">
    <property type="protein sequence ID" value="ATX71503.1"/>
    <property type="molecule type" value="Genomic_DNA"/>
</dbReference>
<protein>
    <submittedName>
        <fullName evidence="2">Uncharacterized protein</fullName>
    </submittedName>
</protein>
<proteinExistence type="predicted"/>
<dbReference type="RefSeq" id="WP_100255036.1">
    <property type="nucleotide sequence ID" value="NZ_CP015819.1"/>
</dbReference>
<dbReference type="KEGG" id="scla:SCLARK_001714"/>